<dbReference type="PROSITE" id="PS50082">
    <property type="entry name" value="WD_REPEATS_2"/>
    <property type="match status" value="1"/>
</dbReference>
<keyword evidence="4" id="KW-0732">Signal</keyword>
<evidence type="ECO:0000313" key="6">
    <source>
        <dbReference type="Proteomes" id="UP000281553"/>
    </source>
</evidence>
<keyword evidence="6" id="KW-1185">Reference proteome</keyword>
<evidence type="ECO:0000256" key="3">
    <source>
        <dbReference type="PROSITE-ProRule" id="PRU00221"/>
    </source>
</evidence>
<dbReference type="OrthoDB" id="19711at2759"/>
<feature type="non-terminal residue" evidence="5">
    <location>
        <position position="86"/>
    </location>
</feature>
<dbReference type="Gene3D" id="2.130.10.10">
    <property type="entry name" value="YVTN repeat-like/Quinoprotein amine dehydrogenase"/>
    <property type="match status" value="1"/>
</dbReference>
<dbReference type="SMART" id="SM00320">
    <property type="entry name" value="WD40"/>
    <property type="match status" value="2"/>
</dbReference>
<dbReference type="InterPro" id="IPR050995">
    <property type="entry name" value="WD-F-box_domain-protein"/>
</dbReference>
<gene>
    <name evidence="5" type="ORF">DILT_LOCUS1685</name>
</gene>
<organism evidence="5 6">
    <name type="scientific">Dibothriocephalus latus</name>
    <name type="common">Fish tapeworm</name>
    <name type="synonym">Diphyllobothrium latum</name>
    <dbReference type="NCBI Taxonomy" id="60516"/>
    <lineage>
        <taxon>Eukaryota</taxon>
        <taxon>Metazoa</taxon>
        <taxon>Spiralia</taxon>
        <taxon>Lophotrochozoa</taxon>
        <taxon>Platyhelminthes</taxon>
        <taxon>Cestoda</taxon>
        <taxon>Eucestoda</taxon>
        <taxon>Diphyllobothriidea</taxon>
        <taxon>Diphyllobothriidae</taxon>
        <taxon>Dibothriocephalus</taxon>
    </lineage>
</organism>
<evidence type="ECO:0000256" key="2">
    <source>
        <dbReference type="ARBA" id="ARBA00022737"/>
    </source>
</evidence>
<evidence type="ECO:0000256" key="1">
    <source>
        <dbReference type="ARBA" id="ARBA00022574"/>
    </source>
</evidence>
<dbReference type="PANTHER" id="PTHR14604:SF4">
    <property type="entry name" value="F-BOX DOMAIN-CONTAINING PROTEIN"/>
    <property type="match status" value="1"/>
</dbReference>
<dbReference type="SUPFAM" id="SSF50978">
    <property type="entry name" value="WD40 repeat-like"/>
    <property type="match status" value="1"/>
</dbReference>
<dbReference type="InterPro" id="IPR019775">
    <property type="entry name" value="WD40_repeat_CS"/>
</dbReference>
<accession>A0A3P6QG13</accession>
<dbReference type="PANTHER" id="PTHR14604">
    <property type="entry name" value="WD40 REPEAT PF20"/>
    <property type="match status" value="1"/>
</dbReference>
<sequence>MGCGFLLATLGGLTSVLEGHTGSVLCLQYEGNLLISGSSDSSVRLWDLSTGECLHTLRHHSEAVLHLRFRNNILVTCSKVSQSALA</sequence>
<name>A0A3P6QG13_DIBLA</name>
<dbReference type="InterPro" id="IPR001680">
    <property type="entry name" value="WD40_rpt"/>
</dbReference>
<protein>
    <submittedName>
        <fullName evidence="5">Uncharacterized protein</fullName>
    </submittedName>
</protein>
<dbReference type="InterPro" id="IPR036322">
    <property type="entry name" value="WD40_repeat_dom_sf"/>
</dbReference>
<dbReference type="Pfam" id="PF00400">
    <property type="entry name" value="WD40"/>
    <property type="match status" value="2"/>
</dbReference>
<dbReference type="InterPro" id="IPR015943">
    <property type="entry name" value="WD40/YVTN_repeat-like_dom_sf"/>
</dbReference>
<keyword evidence="2" id="KW-0677">Repeat</keyword>
<feature type="chain" id="PRO_5018123374" evidence="4">
    <location>
        <begin position="20"/>
        <end position="86"/>
    </location>
</feature>
<feature type="signal peptide" evidence="4">
    <location>
        <begin position="1"/>
        <end position="19"/>
    </location>
</feature>
<dbReference type="PROSITE" id="PS50294">
    <property type="entry name" value="WD_REPEATS_REGION"/>
    <property type="match status" value="1"/>
</dbReference>
<dbReference type="AlphaFoldDB" id="A0A3P6QG13"/>
<feature type="repeat" description="WD" evidence="3">
    <location>
        <begin position="17"/>
        <end position="56"/>
    </location>
</feature>
<dbReference type="EMBL" id="UYRU01013220">
    <property type="protein sequence ID" value="VDK48862.1"/>
    <property type="molecule type" value="Genomic_DNA"/>
</dbReference>
<dbReference type="Proteomes" id="UP000281553">
    <property type="component" value="Unassembled WGS sequence"/>
</dbReference>
<evidence type="ECO:0000313" key="5">
    <source>
        <dbReference type="EMBL" id="VDK48862.1"/>
    </source>
</evidence>
<proteinExistence type="predicted"/>
<keyword evidence="1 3" id="KW-0853">WD repeat</keyword>
<dbReference type="PROSITE" id="PS00678">
    <property type="entry name" value="WD_REPEATS_1"/>
    <property type="match status" value="1"/>
</dbReference>
<evidence type="ECO:0000256" key="4">
    <source>
        <dbReference type="SAM" id="SignalP"/>
    </source>
</evidence>
<reference evidence="5 6" key="1">
    <citation type="submission" date="2018-11" db="EMBL/GenBank/DDBJ databases">
        <authorList>
            <consortium name="Pathogen Informatics"/>
        </authorList>
    </citation>
    <scope>NUCLEOTIDE SEQUENCE [LARGE SCALE GENOMIC DNA]</scope>
</reference>